<dbReference type="RefSeq" id="WP_049699542.1">
    <property type="nucleotide sequence ID" value="NZ_JAQDQF010000006.1"/>
</dbReference>
<keyword evidence="11" id="KW-1185">Reference proteome</keyword>
<keyword evidence="4 6" id="KW-0573">Peptidoglycan synthesis</keyword>
<keyword evidence="7" id="KW-1133">Transmembrane helix</keyword>
<keyword evidence="5 6" id="KW-0961">Cell wall biogenesis/degradation</keyword>
<keyword evidence="8" id="KW-0732">Signal</keyword>
<feature type="domain" description="L,D-TPase catalytic" evidence="9">
    <location>
        <begin position="79"/>
        <end position="200"/>
    </location>
</feature>
<evidence type="ECO:0000256" key="6">
    <source>
        <dbReference type="PROSITE-ProRule" id="PRU01373"/>
    </source>
</evidence>
<keyword evidence="3 6" id="KW-0133">Cell shape</keyword>
<sequence length="201" mass="21175">MISVTKKRSRALTARSLVLGYAWPALAALAVLAVTIAVVVGLTLQSSPAADSAAATTAARPVAAPIIPKPSCPEKSEGKAIVVGLASQHMVLCLDGQPVSDIAVTTGSVDRGVGTPLGTWRIESHDVDRTLSGPGYTVFVHYWLHLFGDIGFHDSPWQKFPYGDTTAYKTRGSEGCIHVPGNEIKHLYDWAGDGTPVTITA</sequence>
<keyword evidence="7" id="KW-0812">Transmembrane</keyword>
<dbReference type="PANTHER" id="PTHR30582">
    <property type="entry name" value="L,D-TRANSPEPTIDASE"/>
    <property type="match status" value="1"/>
</dbReference>
<keyword evidence="2" id="KW-0808">Transferase</keyword>
<feature type="signal peptide" evidence="8">
    <location>
        <begin position="1"/>
        <end position="27"/>
    </location>
</feature>
<dbReference type="InterPro" id="IPR050979">
    <property type="entry name" value="LD-transpeptidase"/>
</dbReference>
<feature type="active site" description="Proton donor/acceptor" evidence="6">
    <location>
        <position position="153"/>
    </location>
</feature>
<feature type="active site" description="Nucleophile" evidence="6">
    <location>
        <position position="176"/>
    </location>
</feature>
<keyword evidence="7" id="KW-0472">Membrane</keyword>
<comment type="caution">
    <text evidence="10">The sequence shown here is derived from an EMBL/GenBank/DDBJ whole genome shotgun (WGS) entry which is preliminary data.</text>
</comment>
<name>A0ABR5IA72_9ACTN</name>
<evidence type="ECO:0000256" key="4">
    <source>
        <dbReference type="ARBA" id="ARBA00022984"/>
    </source>
</evidence>
<dbReference type="PROSITE" id="PS52029">
    <property type="entry name" value="LD_TPASE"/>
    <property type="match status" value="1"/>
</dbReference>
<evidence type="ECO:0000256" key="5">
    <source>
        <dbReference type="ARBA" id="ARBA00023316"/>
    </source>
</evidence>
<organism evidence="10 11">
    <name type="scientific">Gordonia jacobaea</name>
    <dbReference type="NCBI Taxonomy" id="122202"/>
    <lineage>
        <taxon>Bacteria</taxon>
        <taxon>Bacillati</taxon>
        <taxon>Actinomycetota</taxon>
        <taxon>Actinomycetes</taxon>
        <taxon>Mycobacteriales</taxon>
        <taxon>Gordoniaceae</taxon>
        <taxon>Gordonia</taxon>
    </lineage>
</organism>
<dbReference type="PANTHER" id="PTHR30582:SF2">
    <property type="entry name" value="L,D-TRANSPEPTIDASE YCIB-RELATED"/>
    <property type="match status" value="1"/>
</dbReference>
<gene>
    <name evidence="10" type="ORF">ABW18_13665</name>
</gene>
<dbReference type="InterPro" id="IPR038063">
    <property type="entry name" value="Transpep_catalytic_dom"/>
</dbReference>
<feature type="transmembrane region" description="Helical" evidence="7">
    <location>
        <begin position="21"/>
        <end position="44"/>
    </location>
</feature>
<dbReference type="EMBL" id="LDTZ01000018">
    <property type="protein sequence ID" value="KNA90602.1"/>
    <property type="molecule type" value="Genomic_DNA"/>
</dbReference>
<evidence type="ECO:0000259" key="9">
    <source>
        <dbReference type="PROSITE" id="PS52029"/>
    </source>
</evidence>
<evidence type="ECO:0000256" key="3">
    <source>
        <dbReference type="ARBA" id="ARBA00022960"/>
    </source>
</evidence>
<feature type="chain" id="PRO_5045439751" description="L,D-TPase catalytic domain-containing protein" evidence="8">
    <location>
        <begin position="28"/>
        <end position="201"/>
    </location>
</feature>
<evidence type="ECO:0000313" key="11">
    <source>
        <dbReference type="Proteomes" id="UP000037247"/>
    </source>
</evidence>
<evidence type="ECO:0000256" key="8">
    <source>
        <dbReference type="SAM" id="SignalP"/>
    </source>
</evidence>
<evidence type="ECO:0000256" key="2">
    <source>
        <dbReference type="ARBA" id="ARBA00022679"/>
    </source>
</evidence>
<reference evidence="10 11" key="1">
    <citation type="submission" date="2015-05" db="EMBL/GenBank/DDBJ databases">
        <title>Draft genome sequence of the bacterium Gordonia jacobaea a new member of the Gordonia genus.</title>
        <authorList>
            <person name="Jimenez-Galisteo G."/>
            <person name="Dominguez A."/>
            <person name="Munoz E."/>
            <person name="Vinas M."/>
        </authorList>
    </citation>
    <scope>NUCLEOTIDE SEQUENCE [LARGE SCALE GENOMIC DNA]</scope>
    <source>
        <strain evidence="11">mv1</strain>
    </source>
</reference>
<dbReference type="SUPFAM" id="SSF141523">
    <property type="entry name" value="L,D-transpeptidase catalytic domain-like"/>
    <property type="match status" value="1"/>
</dbReference>
<proteinExistence type="predicted"/>
<accession>A0ABR5IA72</accession>
<evidence type="ECO:0000313" key="10">
    <source>
        <dbReference type="EMBL" id="KNA90602.1"/>
    </source>
</evidence>
<dbReference type="InterPro" id="IPR005490">
    <property type="entry name" value="LD_TPept_cat_dom"/>
</dbReference>
<dbReference type="CDD" id="cd16913">
    <property type="entry name" value="YkuD_like"/>
    <property type="match status" value="1"/>
</dbReference>
<evidence type="ECO:0000256" key="1">
    <source>
        <dbReference type="ARBA" id="ARBA00004752"/>
    </source>
</evidence>
<protein>
    <recommendedName>
        <fullName evidence="9">L,D-TPase catalytic domain-containing protein</fullName>
    </recommendedName>
</protein>
<comment type="pathway">
    <text evidence="1 6">Cell wall biogenesis; peptidoglycan biosynthesis.</text>
</comment>
<dbReference type="Proteomes" id="UP000037247">
    <property type="component" value="Unassembled WGS sequence"/>
</dbReference>
<evidence type="ECO:0000256" key="7">
    <source>
        <dbReference type="SAM" id="Phobius"/>
    </source>
</evidence>
<dbReference type="Gene3D" id="2.40.440.10">
    <property type="entry name" value="L,D-transpeptidase catalytic domain-like"/>
    <property type="match status" value="1"/>
</dbReference>
<dbReference type="Pfam" id="PF03734">
    <property type="entry name" value="YkuD"/>
    <property type="match status" value="1"/>
</dbReference>